<comment type="similarity">
    <text evidence="3">Belongs to the glycosyltransferase group 1 family. Glycosyltransferase 30 subfamily.</text>
</comment>
<comment type="catalytic activity">
    <reaction evidence="10 13">
        <text>lipid IVA (E. coli) + CMP-3-deoxy-beta-D-manno-octulosonate = alpha-Kdo-(2-&gt;6)-lipid IVA (E. coli) + CMP + H(+)</text>
        <dbReference type="Rhea" id="RHEA:28066"/>
        <dbReference type="ChEBI" id="CHEBI:15378"/>
        <dbReference type="ChEBI" id="CHEBI:58603"/>
        <dbReference type="ChEBI" id="CHEBI:60364"/>
        <dbReference type="ChEBI" id="CHEBI:60377"/>
        <dbReference type="ChEBI" id="CHEBI:85987"/>
        <dbReference type="EC" id="2.4.99.12"/>
    </reaction>
</comment>
<organism evidence="16 17">
    <name type="scientific">Spongiibacter pelagi</name>
    <dbReference type="NCBI Taxonomy" id="2760804"/>
    <lineage>
        <taxon>Bacteria</taxon>
        <taxon>Pseudomonadati</taxon>
        <taxon>Pseudomonadota</taxon>
        <taxon>Gammaproteobacteria</taxon>
        <taxon>Cellvibrionales</taxon>
        <taxon>Spongiibacteraceae</taxon>
        <taxon>Spongiibacter</taxon>
    </lineage>
</organism>
<comment type="subcellular location">
    <subcellularLocation>
        <location evidence="1">Cell inner membrane</location>
        <topology evidence="1">Single-pass membrane protein</topology>
        <orientation evidence="1">Cytoplasmic side</orientation>
    </subcellularLocation>
    <subcellularLocation>
        <location evidence="13">Cell membrane</location>
    </subcellularLocation>
</comment>
<evidence type="ECO:0000256" key="10">
    <source>
        <dbReference type="ARBA" id="ARBA00049183"/>
    </source>
</evidence>
<dbReference type="GO" id="GO:0005886">
    <property type="term" value="C:plasma membrane"/>
    <property type="evidence" value="ECO:0007669"/>
    <property type="project" value="UniProtKB-SubCell"/>
</dbReference>
<keyword evidence="13" id="KW-1003">Cell membrane</keyword>
<evidence type="ECO:0000256" key="1">
    <source>
        <dbReference type="ARBA" id="ARBA00004388"/>
    </source>
</evidence>
<dbReference type="SUPFAM" id="SSF53756">
    <property type="entry name" value="UDP-Glycosyltransferase/glycogen phosphorylase"/>
    <property type="match status" value="1"/>
</dbReference>
<keyword evidence="8" id="KW-0735">Signal-anchor</keyword>
<dbReference type="GO" id="GO:0009244">
    <property type="term" value="P:lipopolysaccharide core region biosynthetic process"/>
    <property type="evidence" value="ECO:0007669"/>
    <property type="project" value="UniProtKB-UniRule"/>
</dbReference>
<evidence type="ECO:0000259" key="14">
    <source>
        <dbReference type="Pfam" id="PF00534"/>
    </source>
</evidence>
<gene>
    <name evidence="16" type="primary">waaA</name>
    <name evidence="16" type="ORF">IB286_00640</name>
</gene>
<dbReference type="Pfam" id="PF04413">
    <property type="entry name" value="Glycos_transf_N"/>
    <property type="match status" value="1"/>
</dbReference>
<feature type="active site" description="Proton acceptor" evidence="11">
    <location>
        <position position="60"/>
    </location>
</feature>
<dbReference type="AlphaFoldDB" id="A0A927GUX8"/>
<proteinExistence type="inferred from homology"/>
<dbReference type="NCBIfam" id="NF004388">
    <property type="entry name" value="PRK05749.1-4"/>
    <property type="match status" value="1"/>
</dbReference>
<sequence length="421" mass="46470">MPRFIYSLLFYCLLPLVLLRLCYRAWRAPDYRRRILERFGFFKAPAQNGGLWVHAVSVGEVIAAAPIIEHFLAAQPELPVVVTTMTPTGSDRVVDRFGDRVFHVYAPYDLPDAVARFLFRVKPRVAVIMETEVWPNLVSQTASRGVPVILANARLSEKSARGYQRLSNLSRTVLNRFQYILVQAAADGERFKALGVAPEKVQVTGSVKFDVTIPNALLEQAEAAKSDFAGRPVWIAASTHAGEDEQLLAAHKSLLKTFPELLLILVPRHPERFNQVADLIEQQGLQCLRRSSAGPVAAHHQVLLGDTMGELLLMYGLADIAFVGGSLVPRGGHNCLEPAAWGLPVVVGESDFNFAEAASLLDQARARRVVNDASALVTTVTELLNSPEQRREMGEAAKAVLDENRGALRRQLDVIEAELKR</sequence>
<keyword evidence="6" id="KW-0472">Membrane</keyword>
<keyword evidence="8" id="KW-0812">Transmembrane</keyword>
<dbReference type="Gene3D" id="3.40.50.2000">
    <property type="entry name" value="Glycogen Phosphorylase B"/>
    <property type="match status" value="1"/>
</dbReference>
<feature type="site" description="Transition state stabilizer" evidence="12">
    <location>
        <position position="130"/>
    </location>
</feature>
<feature type="domain" description="3-deoxy-D-manno-octulosonic-acid transferase N-terminal" evidence="15">
    <location>
        <begin position="34"/>
        <end position="211"/>
    </location>
</feature>
<dbReference type="InterPro" id="IPR001296">
    <property type="entry name" value="Glyco_trans_1"/>
</dbReference>
<dbReference type="GO" id="GO:0043842">
    <property type="term" value="F:Kdo transferase activity"/>
    <property type="evidence" value="ECO:0007669"/>
    <property type="project" value="UniProtKB-EC"/>
</dbReference>
<evidence type="ECO:0000256" key="8">
    <source>
        <dbReference type="ARBA" id="ARBA00022968"/>
    </source>
</evidence>
<dbReference type="EC" id="2.4.99.12" evidence="4 13"/>
<evidence type="ECO:0000256" key="4">
    <source>
        <dbReference type="ARBA" id="ARBA00012621"/>
    </source>
</evidence>
<dbReference type="FunFam" id="3.40.50.2000:FF:000032">
    <property type="entry name" value="3-deoxy-D-manno-octulosonic acid transferase"/>
    <property type="match status" value="1"/>
</dbReference>
<keyword evidence="16" id="KW-0328">Glycosyltransferase</keyword>
<keyword evidence="17" id="KW-1185">Reference proteome</keyword>
<dbReference type="InterPro" id="IPR039901">
    <property type="entry name" value="Kdotransferase"/>
</dbReference>
<comment type="pathway">
    <text evidence="2 13">Bacterial outer membrane biogenesis; LPS core biosynthesis.</text>
</comment>
<evidence type="ECO:0000256" key="7">
    <source>
        <dbReference type="ARBA" id="ARBA00022679"/>
    </source>
</evidence>
<feature type="site" description="Transition state stabilizer" evidence="12">
    <location>
        <position position="208"/>
    </location>
</feature>
<evidence type="ECO:0000256" key="11">
    <source>
        <dbReference type="PIRSR" id="PIRSR639901-1"/>
    </source>
</evidence>
<name>A0A927GUX8_9GAMM</name>
<evidence type="ECO:0000256" key="9">
    <source>
        <dbReference type="ARBA" id="ARBA00031445"/>
    </source>
</evidence>
<comment type="caution">
    <text evidence="16">The sequence shown here is derived from an EMBL/GenBank/DDBJ whole genome shotgun (WGS) entry which is preliminary data.</text>
</comment>
<evidence type="ECO:0000256" key="3">
    <source>
        <dbReference type="ARBA" id="ARBA00006380"/>
    </source>
</evidence>
<dbReference type="Gene3D" id="3.40.50.11720">
    <property type="entry name" value="3-Deoxy-D-manno-octulosonic-acid transferase, N-terminal domain"/>
    <property type="match status" value="1"/>
</dbReference>
<dbReference type="GO" id="GO:0009245">
    <property type="term" value="P:lipid A biosynthetic process"/>
    <property type="evidence" value="ECO:0007669"/>
    <property type="project" value="TreeGrafter"/>
</dbReference>
<accession>A0A927GUX8</accession>
<evidence type="ECO:0000259" key="15">
    <source>
        <dbReference type="Pfam" id="PF04413"/>
    </source>
</evidence>
<dbReference type="Proteomes" id="UP000610558">
    <property type="component" value="Unassembled WGS sequence"/>
</dbReference>
<dbReference type="PANTHER" id="PTHR42755:SF1">
    <property type="entry name" value="3-DEOXY-D-MANNO-OCTULOSONIC ACID TRANSFERASE, MITOCHONDRIAL-RELATED"/>
    <property type="match status" value="1"/>
</dbReference>
<dbReference type="InterPro" id="IPR038107">
    <property type="entry name" value="Glycos_transf_N_sf"/>
</dbReference>
<reference evidence="16" key="1">
    <citation type="submission" date="2020-09" db="EMBL/GenBank/DDBJ databases">
        <authorList>
            <person name="Yoon J.-W."/>
        </authorList>
    </citation>
    <scope>NUCLEOTIDE SEQUENCE</scope>
    <source>
        <strain evidence="16">KMU-158</strain>
    </source>
</reference>
<evidence type="ECO:0000256" key="12">
    <source>
        <dbReference type="PIRSR" id="PIRSR639901-2"/>
    </source>
</evidence>
<dbReference type="FunFam" id="3.40.50.11720:FF:000001">
    <property type="entry name" value="3-deoxy-D-manno-octulosonic acid transferase"/>
    <property type="match status" value="1"/>
</dbReference>
<dbReference type="EMBL" id="JACXLD010000001">
    <property type="protein sequence ID" value="MBD2857493.1"/>
    <property type="molecule type" value="Genomic_DNA"/>
</dbReference>
<comment type="function">
    <text evidence="13">Involved in lipopolysaccharide (LPS) biosynthesis. Catalyzes the transfer of 3-deoxy-D-manno-octulosonate (Kdo) residue(s) from CMP-Kdo to lipid IV(A), the tetraacyldisaccharide-1,4'-bisphosphate precursor of lipid A.</text>
</comment>
<evidence type="ECO:0000256" key="6">
    <source>
        <dbReference type="ARBA" id="ARBA00022519"/>
    </source>
</evidence>
<feature type="domain" description="Glycosyl transferase family 1" evidence="14">
    <location>
        <begin position="246"/>
        <end position="399"/>
    </location>
</feature>
<evidence type="ECO:0000256" key="13">
    <source>
        <dbReference type="RuleBase" id="RU365103"/>
    </source>
</evidence>
<keyword evidence="7 13" id="KW-0808">Transferase</keyword>
<dbReference type="PANTHER" id="PTHR42755">
    <property type="entry name" value="3-DEOXY-MANNO-OCTULOSONATE CYTIDYLYLTRANSFERASE"/>
    <property type="match status" value="1"/>
</dbReference>
<evidence type="ECO:0000256" key="2">
    <source>
        <dbReference type="ARBA" id="ARBA00004713"/>
    </source>
</evidence>
<evidence type="ECO:0000313" key="16">
    <source>
        <dbReference type="EMBL" id="MBD2857493.1"/>
    </source>
</evidence>
<evidence type="ECO:0000313" key="17">
    <source>
        <dbReference type="Proteomes" id="UP000610558"/>
    </source>
</evidence>
<dbReference type="Pfam" id="PF00534">
    <property type="entry name" value="Glycos_transf_1"/>
    <property type="match status" value="1"/>
</dbReference>
<evidence type="ECO:0000256" key="5">
    <source>
        <dbReference type="ARBA" id="ARBA00019077"/>
    </source>
</evidence>
<protein>
    <recommendedName>
        <fullName evidence="5 13">3-deoxy-D-manno-octulosonic acid transferase</fullName>
        <shortName evidence="13">Kdo transferase</shortName>
        <ecNumber evidence="4 13">2.4.99.12</ecNumber>
    </recommendedName>
    <alternativeName>
        <fullName evidence="9 13">Lipid IV(A) 3-deoxy-D-manno-octulosonic acid transferase</fullName>
    </alternativeName>
</protein>
<keyword evidence="6" id="KW-0997">Cell inner membrane</keyword>
<dbReference type="RefSeq" id="WP_190761732.1">
    <property type="nucleotide sequence ID" value="NZ_JACXLD010000001.1"/>
</dbReference>
<keyword evidence="13" id="KW-0448">Lipopolysaccharide biosynthesis</keyword>
<dbReference type="InterPro" id="IPR007507">
    <property type="entry name" value="Glycos_transf_N"/>
</dbReference>